<evidence type="ECO:0000256" key="1">
    <source>
        <dbReference type="ARBA" id="ARBA00007787"/>
    </source>
</evidence>
<dbReference type="EMBL" id="JBHSFA010000002">
    <property type="protein sequence ID" value="MFC4541591.1"/>
    <property type="molecule type" value="Genomic_DNA"/>
</dbReference>
<reference evidence="5 6" key="1">
    <citation type="journal article" date="2019" name="Int. J. Syst. Evol. Microbiol.">
        <title>The Global Catalogue of Microorganisms (GCM) 10K type strain sequencing project: providing services to taxonomists for standard genome sequencing and annotation.</title>
        <authorList>
            <consortium name="The Broad Institute Genomics Platform"/>
            <consortium name="The Broad Institute Genome Sequencing Center for Infectious Disease"/>
            <person name="Wu L."/>
            <person name="Ma J."/>
        </authorList>
    </citation>
    <scope>NUCLEOTIDE SEQUENCE [LARGE SCALE GENOMIC DNA]</scope>
    <source>
        <strain evidence="5 6">WLHS5</strain>
    </source>
</reference>
<keyword evidence="2" id="KW-0249">Electron transport</keyword>
<dbReference type="SUPFAM" id="SSF52833">
    <property type="entry name" value="Thioredoxin-like"/>
    <property type="match status" value="1"/>
</dbReference>
<sequence length="292" mass="31293">MTATGTVSLLGIAGVAAGRSSPIVDAPVPSDPDAYAYPTMGDDDAPTATIYGNYKCPYTQEFVAGNLEAIVEEFVEPGRLALQFHNLAYEPGDTSAYYISSSDPRIAAVDVGVWDEDPDGYWRFHRETVADTPSGTVDYDDLEERLQSAGVANAEAIVDRARVGEYDDEVEQVAAAAAADDVSFTPTLELGGDTTAPHHDRDDILDWIEKRLGDDEQETDSEGDGAGEEDTGGEDGSEDENETDETDGTDETDEGDESSDDGEEQSEDDDFVWVTEPEESNPDEASGTADDC</sequence>
<dbReference type="AlphaFoldDB" id="A0ABD5PNH4"/>
<feature type="region of interest" description="Disordered" evidence="3">
    <location>
        <begin position="214"/>
        <end position="292"/>
    </location>
</feature>
<feature type="compositionally biased region" description="Acidic residues" evidence="3">
    <location>
        <begin position="215"/>
        <end position="282"/>
    </location>
</feature>
<proteinExistence type="inferred from homology"/>
<evidence type="ECO:0000256" key="2">
    <source>
        <dbReference type="ARBA" id="ARBA00022982"/>
    </source>
</evidence>
<organism evidence="5 6">
    <name type="scientific">Halosolutus amylolyticus</name>
    <dbReference type="NCBI Taxonomy" id="2932267"/>
    <lineage>
        <taxon>Archaea</taxon>
        <taxon>Methanobacteriati</taxon>
        <taxon>Methanobacteriota</taxon>
        <taxon>Stenosarchaea group</taxon>
        <taxon>Halobacteria</taxon>
        <taxon>Halobacteriales</taxon>
        <taxon>Natrialbaceae</taxon>
        <taxon>Halosolutus</taxon>
    </lineage>
</organism>
<keyword evidence="6" id="KW-1185">Reference proteome</keyword>
<accession>A0ABD5PNH4</accession>
<keyword evidence="2" id="KW-0813">Transport</keyword>
<feature type="domain" description="Thioredoxin-like fold" evidence="4">
    <location>
        <begin position="39"/>
        <end position="210"/>
    </location>
</feature>
<dbReference type="Pfam" id="PF13462">
    <property type="entry name" value="Thioredoxin_4"/>
    <property type="match status" value="1"/>
</dbReference>
<name>A0ABD5PNH4_9EURY</name>
<comment type="similarity">
    <text evidence="1">Belongs to the glutaredoxin family.</text>
</comment>
<gene>
    <name evidence="5" type="ORF">ACFO5R_06590</name>
</gene>
<evidence type="ECO:0000313" key="6">
    <source>
        <dbReference type="Proteomes" id="UP001595898"/>
    </source>
</evidence>
<evidence type="ECO:0000259" key="4">
    <source>
        <dbReference type="Pfam" id="PF13462"/>
    </source>
</evidence>
<evidence type="ECO:0000256" key="3">
    <source>
        <dbReference type="SAM" id="MobiDB-lite"/>
    </source>
</evidence>
<evidence type="ECO:0000313" key="5">
    <source>
        <dbReference type="EMBL" id="MFC4541591.1"/>
    </source>
</evidence>
<comment type="caution">
    <text evidence="5">The sequence shown here is derived from an EMBL/GenBank/DDBJ whole genome shotgun (WGS) entry which is preliminary data.</text>
</comment>
<protein>
    <submittedName>
        <fullName evidence="5">Thioredoxin domain-containing protein</fullName>
    </submittedName>
</protein>
<dbReference type="RefSeq" id="WP_250139747.1">
    <property type="nucleotide sequence ID" value="NZ_JALIQP010000002.1"/>
</dbReference>
<dbReference type="Proteomes" id="UP001595898">
    <property type="component" value="Unassembled WGS sequence"/>
</dbReference>
<dbReference type="InterPro" id="IPR012336">
    <property type="entry name" value="Thioredoxin-like_fold"/>
</dbReference>
<dbReference type="InterPro" id="IPR036249">
    <property type="entry name" value="Thioredoxin-like_sf"/>
</dbReference>
<dbReference type="Gene3D" id="3.40.30.10">
    <property type="entry name" value="Glutaredoxin"/>
    <property type="match status" value="1"/>
</dbReference>